<dbReference type="AlphaFoldDB" id="A0A2V4C0J4"/>
<accession>A0A2V4C0J4</accession>
<sequence>MIMKKLLLFTFLLFGLMLQAQDYDFLKKAYRSDIKFTREFADVIASNFRGEYSYLDSRESKKGNVYSIIYIPKLASEETKKRIEQSIDYAYSGECKECLQVHFKVIVEGQNNDLEITGTKKYMFDIFRGKFLDLFPFWKKYIAPNDVTELVTEKGYASMRDEQNKVIFNFRRNAEGWYIQNYSDRLN</sequence>
<comment type="caution">
    <text evidence="1">The sequence shown here is derived from an EMBL/GenBank/DDBJ whole genome shotgun (WGS) entry which is preliminary data.</text>
</comment>
<proteinExistence type="predicted"/>
<organism evidence="1 2">
    <name type="scientific">Flavobacterium hydrophilum</name>
    <dbReference type="NCBI Taxonomy" id="2211445"/>
    <lineage>
        <taxon>Bacteria</taxon>
        <taxon>Pseudomonadati</taxon>
        <taxon>Bacteroidota</taxon>
        <taxon>Flavobacteriia</taxon>
        <taxon>Flavobacteriales</taxon>
        <taxon>Flavobacteriaceae</taxon>
        <taxon>Flavobacterium</taxon>
    </lineage>
</organism>
<protein>
    <submittedName>
        <fullName evidence="1">Uncharacterized protein</fullName>
    </submittedName>
</protein>
<name>A0A2V4C0J4_9FLAO</name>
<evidence type="ECO:0000313" key="2">
    <source>
        <dbReference type="Proteomes" id="UP000247681"/>
    </source>
</evidence>
<keyword evidence="2" id="KW-1185">Reference proteome</keyword>
<reference evidence="1 2" key="1">
    <citation type="submission" date="2018-05" db="EMBL/GenBank/DDBJ databases">
        <title>Flavobacterium sp. strain IMCC34758, incomplete genome.</title>
        <authorList>
            <person name="Joung Y."/>
        </authorList>
    </citation>
    <scope>NUCLEOTIDE SEQUENCE [LARGE SCALE GENOMIC DNA]</scope>
    <source>
        <strain evidence="1 2">IMCC34758</strain>
    </source>
</reference>
<gene>
    <name evidence="1" type="ORF">DMB68_13650</name>
</gene>
<dbReference type="EMBL" id="QJHL01000003">
    <property type="protein sequence ID" value="PXY44507.1"/>
    <property type="molecule type" value="Genomic_DNA"/>
</dbReference>
<dbReference type="Proteomes" id="UP000247681">
    <property type="component" value="Unassembled WGS sequence"/>
</dbReference>
<evidence type="ECO:0000313" key="1">
    <source>
        <dbReference type="EMBL" id="PXY44507.1"/>
    </source>
</evidence>